<evidence type="ECO:0000256" key="1">
    <source>
        <dbReference type="ARBA" id="ARBA00004922"/>
    </source>
</evidence>
<dbReference type="GO" id="GO:0097363">
    <property type="term" value="F:protein O-acetylglucosaminyltransferase activity"/>
    <property type="evidence" value="ECO:0007669"/>
    <property type="project" value="UniProtKB-EC"/>
</dbReference>
<dbReference type="PANTHER" id="PTHR44998:SF1">
    <property type="entry name" value="UDP-N-ACETYLGLUCOSAMINE--PEPTIDE N-ACETYLGLUCOSAMINYLTRANSFERASE 110 KDA SUBUNIT"/>
    <property type="match status" value="1"/>
</dbReference>
<evidence type="ECO:0000256" key="7">
    <source>
        <dbReference type="ARBA" id="ARBA00022803"/>
    </source>
</evidence>
<protein>
    <recommendedName>
        <fullName evidence="3">protein O-GlcNAc transferase</fullName>
        <ecNumber evidence="3">2.4.1.255</ecNumber>
    </recommendedName>
</protein>
<keyword evidence="5" id="KW-0808">Transferase</keyword>
<dbReference type="Gene3D" id="1.25.40.10">
    <property type="entry name" value="Tetratricopeptide repeat domain"/>
    <property type="match status" value="3"/>
</dbReference>
<dbReference type="Gene3D" id="3.40.50.2000">
    <property type="entry name" value="Glycogen Phosphorylase B"/>
    <property type="match status" value="1"/>
</dbReference>
<dbReference type="Pfam" id="PF13181">
    <property type="entry name" value="TPR_8"/>
    <property type="match status" value="1"/>
</dbReference>
<reference evidence="10 11" key="2">
    <citation type="journal article" date="2016" name="Genome Announc.">
        <title>Complete Genome Sequence of a Strain of Azospirillum thiophilum Isolated from a Sulfide Spring.</title>
        <authorList>
            <person name="Fomenkov A."/>
            <person name="Vincze T."/>
            <person name="Grabovich M."/>
            <person name="Anton B.P."/>
            <person name="Dubinina G."/>
            <person name="Orlova M."/>
            <person name="Belousova E."/>
            <person name="Roberts R.J."/>
        </authorList>
    </citation>
    <scope>NUCLEOTIDE SEQUENCE [LARGE SCALE GENOMIC DNA]</scope>
    <source>
        <strain evidence="10 11">BV-S</strain>
    </source>
</reference>
<feature type="repeat" description="TPR" evidence="8">
    <location>
        <begin position="111"/>
        <end position="144"/>
    </location>
</feature>
<evidence type="ECO:0000313" key="11">
    <source>
        <dbReference type="Proteomes" id="UP000069935"/>
    </source>
</evidence>
<evidence type="ECO:0000256" key="6">
    <source>
        <dbReference type="ARBA" id="ARBA00022737"/>
    </source>
</evidence>
<dbReference type="InterPro" id="IPR019734">
    <property type="entry name" value="TPR_rpt"/>
</dbReference>
<feature type="domain" description="O-GlcNAc transferase C-terminal" evidence="9">
    <location>
        <begin position="462"/>
        <end position="648"/>
    </location>
</feature>
<evidence type="ECO:0000259" key="9">
    <source>
        <dbReference type="Pfam" id="PF13844"/>
    </source>
</evidence>
<dbReference type="Pfam" id="PF13844">
    <property type="entry name" value="Glyco_transf_41"/>
    <property type="match status" value="2"/>
</dbReference>
<dbReference type="AlphaFoldDB" id="A0AAC8VZ80"/>
<keyword evidence="6" id="KW-0677">Repeat</keyword>
<dbReference type="Pfam" id="PF13424">
    <property type="entry name" value="TPR_12"/>
    <property type="match status" value="1"/>
</dbReference>
<evidence type="ECO:0000256" key="5">
    <source>
        <dbReference type="ARBA" id="ARBA00022679"/>
    </source>
</evidence>
<dbReference type="EMBL" id="CP012401">
    <property type="protein sequence ID" value="ALG72199.1"/>
    <property type="molecule type" value="Genomic_DNA"/>
</dbReference>
<feature type="repeat" description="TPR" evidence="8">
    <location>
        <begin position="145"/>
        <end position="178"/>
    </location>
</feature>
<evidence type="ECO:0000313" key="10">
    <source>
        <dbReference type="EMBL" id="ALG72199.1"/>
    </source>
</evidence>
<sequence length="680" mass="72660">MTEGSGIADLRRRLAGRPGDGALLSALFGALDRAGQAGTPEEAVARSNLGEALRRQGRLAEAEAHHRIALAWLPEFGGNHYNWGVTLQALGRLAEAADAYGEAARLMPGFAPAACNQGVLLRDLGRLDEAEEPLRRSLGLDPTLVPARLALAALYRDRGDLERAVAGFRTCLCLRPDLAEGQANLALALKERAQQAGGAPEDGGSAIAGFERALRIGLPDPGGVLAQLVQQRRHLCRWDGLGPLSDQLVALVRDGRTRQGHPWIFLGEGAGPELERTCAERYAAWKTGGIRPAFPQRRSRGPRLRIGYLSADFHEHATAMLIAELVERHDRGRFEIVGCSTGPDDGGPLRGRLVADFDRFLDLSALPDQSAARAIHGAGIDILVDLKGHTQNARPGIAAYRPAPVQAQWLGYPGTLGNPAIDYVIADPVVAPAAHQPFYSERIVHLPDSYQPNDRKRIIGPVPSRASCGLPEEGVVFCAFNAPYKIGPVLFGRWCRLLDRVPGSVLWLLHGAPEVAVNLRRAAVANGVAPDRLVFAPRLPGPAHLARHRLANLFLDSGPVGAHTTASDALWAGLPVLSVLGRSFAGRVAASLLHAVGLPELAVADWDAYEAAACRLATDPAELSALKRRLEEGRLTAPLFDTDRFASSIETAYATMWDIHAAGAPPRGFAVPARDGASQG</sequence>
<keyword evidence="4" id="KW-0328">Glycosyltransferase</keyword>
<evidence type="ECO:0000256" key="8">
    <source>
        <dbReference type="PROSITE-ProRule" id="PRU00339"/>
    </source>
</evidence>
<dbReference type="SUPFAM" id="SSF48452">
    <property type="entry name" value="TPR-like"/>
    <property type="match status" value="1"/>
</dbReference>
<comment type="pathway">
    <text evidence="1">Protein modification; protein glycosylation.</text>
</comment>
<dbReference type="KEGG" id="ati:AL072_11870"/>
<dbReference type="PROSITE" id="PS50005">
    <property type="entry name" value="TPR"/>
    <property type="match status" value="2"/>
</dbReference>
<reference evidence="11" key="1">
    <citation type="submission" date="2015-08" db="EMBL/GenBank/DDBJ databases">
        <title>Complete Genome Sequence of Azospirillum thiophilum BV-S.</title>
        <authorList>
            <person name="Fomenkov A."/>
            <person name="Vincze T."/>
            <person name="Grabovich M."/>
            <person name="Dubinina G."/>
            <person name="Orlova M."/>
            <person name="Belousova E."/>
            <person name="Roberts R.J."/>
        </authorList>
    </citation>
    <scope>NUCLEOTIDE SEQUENCE [LARGE SCALE GENOMIC DNA]</scope>
    <source>
        <strain evidence="11">BV-S</strain>
    </source>
</reference>
<dbReference type="Gene3D" id="3.40.50.11380">
    <property type="match status" value="1"/>
</dbReference>
<gene>
    <name evidence="10" type="ORF">AL072_11870</name>
</gene>
<keyword evidence="11" id="KW-1185">Reference proteome</keyword>
<dbReference type="Proteomes" id="UP000069935">
    <property type="component" value="Chromosome 1"/>
</dbReference>
<dbReference type="SMART" id="SM00028">
    <property type="entry name" value="TPR"/>
    <property type="match status" value="4"/>
</dbReference>
<accession>A0AAC8VZ80</accession>
<comment type="similarity">
    <text evidence="2">Belongs to the glycosyltransferase 41 family. O-GlcNAc transferase subfamily.</text>
</comment>
<evidence type="ECO:0000256" key="3">
    <source>
        <dbReference type="ARBA" id="ARBA00011970"/>
    </source>
</evidence>
<proteinExistence type="inferred from homology"/>
<keyword evidence="7 8" id="KW-0802">TPR repeat</keyword>
<dbReference type="RefSeq" id="WP_045582266.1">
    <property type="nucleotide sequence ID" value="NZ_CP012401.1"/>
</dbReference>
<evidence type="ECO:0000256" key="4">
    <source>
        <dbReference type="ARBA" id="ARBA00022676"/>
    </source>
</evidence>
<dbReference type="InterPro" id="IPR011990">
    <property type="entry name" value="TPR-like_helical_dom_sf"/>
</dbReference>
<feature type="domain" description="O-GlcNAc transferase C-terminal" evidence="9">
    <location>
        <begin position="294"/>
        <end position="457"/>
    </location>
</feature>
<name>A0AAC8VZ80_9PROT</name>
<dbReference type="Pfam" id="PF13176">
    <property type="entry name" value="TPR_7"/>
    <property type="match status" value="1"/>
</dbReference>
<dbReference type="PANTHER" id="PTHR44998">
    <property type="match status" value="1"/>
</dbReference>
<dbReference type="EC" id="2.4.1.255" evidence="3"/>
<organism evidence="10 11">
    <name type="scientific">Azospirillum thiophilum</name>
    <dbReference type="NCBI Taxonomy" id="528244"/>
    <lineage>
        <taxon>Bacteria</taxon>
        <taxon>Pseudomonadati</taxon>
        <taxon>Pseudomonadota</taxon>
        <taxon>Alphaproteobacteria</taxon>
        <taxon>Rhodospirillales</taxon>
        <taxon>Azospirillaceae</taxon>
        <taxon>Azospirillum</taxon>
    </lineage>
</organism>
<evidence type="ECO:0000256" key="2">
    <source>
        <dbReference type="ARBA" id="ARBA00005386"/>
    </source>
</evidence>
<dbReference type="InterPro" id="IPR029489">
    <property type="entry name" value="OGT/SEC/SPY_C"/>
</dbReference>